<dbReference type="Gene3D" id="3.40.720.10">
    <property type="entry name" value="Alkaline Phosphatase, subunit A"/>
    <property type="match status" value="1"/>
</dbReference>
<evidence type="ECO:0000256" key="3">
    <source>
        <dbReference type="ARBA" id="ARBA00022801"/>
    </source>
</evidence>
<keyword evidence="4" id="KW-0106">Calcium</keyword>
<feature type="region of interest" description="Disordered" evidence="5">
    <location>
        <begin position="476"/>
        <end position="525"/>
    </location>
</feature>
<evidence type="ECO:0000313" key="8">
    <source>
        <dbReference type="Proteomes" id="UP000753961"/>
    </source>
</evidence>
<dbReference type="InterPro" id="IPR024607">
    <property type="entry name" value="Sulfatase_CS"/>
</dbReference>
<dbReference type="GO" id="GO:0046872">
    <property type="term" value="F:metal ion binding"/>
    <property type="evidence" value="ECO:0007669"/>
    <property type="project" value="UniProtKB-KW"/>
</dbReference>
<dbReference type="SUPFAM" id="SSF53649">
    <property type="entry name" value="Alkaline phosphatase-like"/>
    <property type="match status" value="1"/>
</dbReference>
<protein>
    <submittedName>
        <fullName evidence="7">Arylsulfatase</fullName>
    </submittedName>
</protein>
<dbReference type="PANTHER" id="PTHR42693">
    <property type="entry name" value="ARYLSULFATASE FAMILY MEMBER"/>
    <property type="match status" value="1"/>
</dbReference>
<sequence length="525" mass="58773">MMLVCSKYHVEVILAVFIGVLLASNRLTGQATDRPNVIFIFADDMGYGDVSALNPEAKTFTPHIDRLISQGITFTDAHASASVCTPSRYGLLTGKYAWRKEGTGVISGYGGPVIDPERSTLADVFRAAGYATVCIGKWHLGVDWPLKDSRPLVYTDESGRSNVDFSQPVLVGPYDYGFDYSFILPASLDMPPYVFLENGLPTEPQMILTSDVYDERRNDTKDAWDKKHTQPGDVYWRKGVWWRKGEMAGSFRMIRCLPEIVTRGAGYVSRHKFVRGVTSEDSTSPFFLYLPLTGPHTPWITSPDFQGKSSVGDYGDFILQVDDAVGQVVDKLKKAGEWENTIVIFSSDNGAYWPQEEIELQNHDSNQGRRGQKGDIWDGGHRIPLVISWPDKIKRSITYNGLTSLTDFYATFKAFLDQGMEPGEGEDSQSFLPLLEGKELKSHRTSMIHHSSRGVFAIRDGNWKYIDGLGSGGFTKPAKVEPQRGDPPGQLYNIAKDPSESENLYSENKERVEEMKKSLRNEIKK</sequence>
<proteinExistence type="inferred from homology"/>
<dbReference type="CDD" id="cd16143">
    <property type="entry name" value="ARS_like"/>
    <property type="match status" value="1"/>
</dbReference>
<evidence type="ECO:0000256" key="4">
    <source>
        <dbReference type="ARBA" id="ARBA00022837"/>
    </source>
</evidence>
<comment type="similarity">
    <text evidence="1">Belongs to the sulfatase family.</text>
</comment>
<dbReference type="AlphaFoldDB" id="A0A953HNT4"/>
<dbReference type="PROSITE" id="PS00523">
    <property type="entry name" value="SULFATASE_1"/>
    <property type="match status" value="1"/>
</dbReference>
<keyword evidence="2" id="KW-0479">Metal-binding</keyword>
<comment type="caution">
    <text evidence="7">The sequence shown here is derived from an EMBL/GenBank/DDBJ whole genome shotgun (WGS) entry which is preliminary data.</text>
</comment>
<reference evidence="7" key="1">
    <citation type="submission" date="2021-06" db="EMBL/GenBank/DDBJ databases">
        <title>44 bacteria genomes isolated from Dapeng, Shenzhen.</title>
        <authorList>
            <person name="Zheng W."/>
            <person name="Yu S."/>
            <person name="Huang Y."/>
        </authorList>
    </citation>
    <scope>NUCLEOTIDE SEQUENCE</scope>
    <source>
        <strain evidence="7">DP5N28-2</strain>
    </source>
</reference>
<accession>A0A953HNT4</accession>
<dbReference type="PROSITE" id="PS00149">
    <property type="entry name" value="SULFATASE_2"/>
    <property type="match status" value="1"/>
</dbReference>
<gene>
    <name evidence="7" type="ORF">KUV50_14760</name>
</gene>
<dbReference type="InterPro" id="IPR050738">
    <property type="entry name" value="Sulfatase"/>
</dbReference>
<dbReference type="GO" id="GO:0004065">
    <property type="term" value="F:arylsulfatase activity"/>
    <property type="evidence" value="ECO:0007669"/>
    <property type="project" value="TreeGrafter"/>
</dbReference>
<organism evidence="7 8">
    <name type="scientific">Membranihabitans marinus</name>
    <dbReference type="NCBI Taxonomy" id="1227546"/>
    <lineage>
        <taxon>Bacteria</taxon>
        <taxon>Pseudomonadati</taxon>
        <taxon>Bacteroidota</taxon>
        <taxon>Saprospiria</taxon>
        <taxon>Saprospirales</taxon>
        <taxon>Saprospiraceae</taxon>
        <taxon>Membranihabitans</taxon>
    </lineage>
</organism>
<dbReference type="RefSeq" id="WP_222580947.1">
    <property type="nucleotide sequence ID" value="NZ_JAHVHU010000014.1"/>
</dbReference>
<dbReference type="InterPro" id="IPR000917">
    <property type="entry name" value="Sulfatase_N"/>
</dbReference>
<dbReference type="Proteomes" id="UP000753961">
    <property type="component" value="Unassembled WGS sequence"/>
</dbReference>
<dbReference type="PANTHER" id="PTHR42693:SF53">
    <property type="entry name" value="ENDO-4-O-SULFATASE"/>
    <property type="match status" value="1"/>
</dbReference>
<evidence type="ECO:0000259" key="6">
    <source>
        <dbReference type="Pfam" id="PF00884"/>
    </source>
</evidence>
<evidence type="ECO:0000256" key="2">
    <source>
        <dbReference type="ARBA" id="ARBA00022723"/>
    </source>
</evidence>
<evidence type="ECO:0000256" key="5">
    <source>
        <dbReference type="SAM" id="MobiDB-lite"/>
    </source>
</evidence>
<dbReference type="EMBL" id="JAHVHU010000014">
    <property type="protein sequence ID" value="MBY5959409.1"/>
    <property type="molecule type" value="Genomic_DNA"/>
</dbReference>
<feature type="compositionally biased region" description="Basic and acidic residues" evidence="5">
    <location>
        <begin position="507"/>
        <end position="525"/>
    </location>
</feature>
<evidence type="ECO:0000256" key="1">
    <source>
        <dbReference type="ARBA" id="ARBA00008779"/>
    </source>
</evidence>
<evidence type="ECO:0000313" key="7">
    <source>
        <dbReference type="EMBL" id="MBY5959409.1"/>
    </source>
</evidence>
<dbReference type="Pfam" id="PF00884">
    <property type="entry name" value="Sulfatase"/>
    <property type="match status" value="1"/>
</dbReference>
<dbReference type="Gene3D" id="3.30.1120.10">
    <property type="match status" value="1"/>
</dbReference>
<keyword evidence="3" id="KW-0378">Hydrolase</keyword>
<feature type="domain" description="Sulfatase N-terminal" evidence="6">
    <location>
        <begin position="35"/>
        <end position="412"/>
    </location>
</feature>
<dbReference type="InterPro" id="IPR017850">
    <property type="entry name" value="Alkaline_phosphatase_core_sf"/>
</dbReference>
<keyword evidence="8" id="KW-1185">Reference proteome</keyword>
<name>A0A953HNT4_9BACT</name>